<comment type="caution">
    <text evidence="3">The sequence shown here is derived from an EMBL/GenBank/DDBJ whole genome shotgun (WGS) entry which is preliminary data.</text>
</comment>
<name>A0A1Y1VKG2_9FUNG</name>
<sequence>MLSKEKFLNNISDNNNLNIKKVTETSTNNRKLYDIDDLFYNNDSSGSNSLTLNTLKKFKTFKEYKESLENTTIIIPKTVSKKKDLHNDKSKISDLSMSNLNLKIEKWDKNSNSNRKNALQDLQNTREQFLKEKHKSYHKLRIPNFGYPNIKKVTKSTALAKSNPKKSSSDSNNSNYVENLKKEALSIAERMKKIDENASESIKKRFEKITGGSLEKSKTSPNNDNFNKLIMKELKNNRSIKRENSKYDILRTETVLNKNYQSKTKKNSKSSGNINKVKSESEDKEKIEVKSENAQVIKKEDEYLEKSTDKEEINDKEELNKKNIDKNKTEKLYNKEDLNALVDNMTVNISSPITYSKNIIEKSKQIKEKRRKEKEKVIEKLNEMKKVQEERIQNIEKESSEWKKTISDIEKQLASLKDSISNTDGLFSNLFKKGKKLELEIDSIKKKNMEFEKSHYKHIDNEDTNAYDEDKDDSSNPAYEYFNGTIYDNDFTLPKTDSNDAQIVTQKKIVN</sequence>
<proteinExistence type="predicted"/>
<feature type="region of interest" description="Disordered" evidence="2">
    <location>
        <begin position="260"/>
        <end position="292"/>
    </location>
</feature>
<feature type="compositionally biased region" description="Basic and acidic residues" evidence="2">
    <location>
        <begin position="277"/>
        <end position="292"/>
    </location>
</feature>
<protein>
    <submittedName>
        <fullName evidence="3">Uncharacterized protein</fullName>
    </submittedName>
</protein>
<dbReference type="EMBL" id="MCFH01000006">
    <property type="protein sequence ID" value="ORX57280.1"/>
    <property type="molecule type" value="Genomic_DNA"/>
</dbReference>
<evidence type="ECO:0000313" key="3">
    <source>
        <dbReference type="EMBL" id="ORX57280.1"/>
    </source>
</evidence>
<accession>A0A1Y1VKG2</accession>
<feature type="compositionally biased region" description="Low complexity" evidence="2">
    <location>
        <begin position="161"/>
        <end position="175"/>
    </location>
</feature>
<evidence type="ECO:0000256" key="1">
    <source>
        <dbReference type="SAM" id="Coils"/>
    </source>
</evidence>
<feature type="region of interest" description="Disordered" evidence="2">
    <location>
        <begin position="156"/>
        <end position="177"/>
    </location>
</feature>
<keyword evidence="4" id="KW-1185">Reference proteome</keyword>
<dbReference type="OrthoDB" id="10516790at2759"/>
<keyword evidence="1" id="KW-0175">Coiled coil</keyword>
<reference evidence="3 4" key="2">
    <citation type="submission" date="2016-08" db="EMBL/GenBank/DDBJ databases">
        <title>Pervasive Adenine N6-methylation of Active Genes in Fungi.</title>
        <authorList>
            <consortium name="DOE Joint Genome Institute"/>
            <person name="Mondo S.J."/>
            <person name="Dannebaum R.O."/>
            <person name="Kuo R.C."/>
            <person name="Labutti K."/>
            <person name="Haridas S."/>
            <person name="Kuo A."/>
            <person name="Salamov A."/>
            <person name="Ahrendt S.R."/>
            <person name="Lipzen A."/>
            <person name="Sullivan W."/>
            <person name="Andreopoulos W.B."/>
            <person name="Clum A."/>
            <person name="Lindquist E."/>
            <person name="Daum C."/>
            <person name="Ramamoorthy G.K."/>
            <person name="Gryganskyi A."/>
            <person name="Culley D."/>
            <person name="Magnuson J.K."/>
            <person name="James T.Y."/>
            <person name="O'Malley M.A."/>
            <person name="Stajich J.E."/>
            <person name="Spatafora J.W."/>
            <person name="Visel A."/>
            <person name="Grigoriev I.V."/>
        </authorList>
    </citation>
    <scope>NUCLEOTIDE SEQUENCE [LARGE SCALE GENOMIC DNA]</scope>
    <source>
        <strain evidence="4">finn</strain>
    </source>
</reference>
<evidence type="ECO:0000313" key="4">
    <source>
        <dbReference type="Proteomes" id="UP000193719"/>
    </source>
</evidence>
<evidence type="ECO:0000256" key="2">
    <source>
        <dbReference type="SAM" id="MobiDB-lite"/>
    </source>
</evidence>
<reference evidence="3 4" key="1">
    <citation type="submission" date="2016-08" db="EMBL/GenBank/DDBJ databases">
        <title>Genomes of anaerobic fungi encode conserved fungal cellulosomes for biomass hydrolysis.</title>
        <authorList>
            <consortium name="DOE Joint Genome Institute"/>
            <person name="Haitjema C.H."/>
            <person name="Gilmore S.P."/>
            <person name="Henske J.K."/>
            <person name="Solomon K.V."/>
            <person name="De Groot R."/>
            <person name="Kuo A."/>
            <person name="Mondo S.J."/>
            <person name="Salamov A.A."/>
            <person name="Labutti K."/>
            <person name="Zhao Z."/>
            <person name="Chiniquy J."/>
            <person name="Barry K."/>
            <person name="Brewer H.M."/>
            <person name="Purvine S.O."/>
            <person name="Wright A.T."/>
            <person name="Boxma B."/>
            <person name="Van Alen T."/>
            <person name="Hackstein J.H."/>
            <person name="Baker S.E."/>
            <person name="Grigoriev I.V."/>
            <person name="O'Malley M.A."/>
        </authorList>
    </citation>
    <scope>NUCLEOTIDE SEQUENCE [LARGE SCALE GENOMIC DNA]</scope>
    <source>
        <strain evidence="4">finn</strain>
    </source>
</reference>
<dbReference type="Proteomes" id="UP000193719">
    <property type="component" value="Unassembled WGS sequence"/>
</dbReference>
<organism evidence="3 4">
    <name type="scientific">Piromyces finnis</name>
    <dbReference type="NCBI Taxonomy" id="1754191"/>
    <lineage>
        <taxon>Eukaryota</taxon>
        <taxon>Fungi</taxon>
        <taxon>Fungi incertae sedis</taxon>
        <taxon>Chytridiomycota</taxon>
        <taxon>Chytridiomycota incertae sedis</taxon>
        <taxon>Neocallimastigomycetes</taxon>
        <taxon>Neocallimastigales</taxon>
        <taxon>Neocallimastigaceae</taxon>
        <taxon>Piromyces</taxon>
    </lineage>
</organism>
<gene>
    <name evidence="3" type="ORF">BCR36DRAFT_409589</name>
</gene>
<dbReference type="AlphaFoldDB" id="A0A1Y1VKG2"/>
<feature type="coiled-coil region" evidence="1">
    <location>
        <begin position="364"/>
        <end position="412"/>
    </location>
</feature>